<organism evidence="1 2">
    <name type="scientific">Anaerocolumna cellulosilytica</name>
    <dbReference type="NCBI Taxonomy" id="433286"/>
    <lineage>
        <taxon>Bacteria</taxon>
        <taxon>Bacillati</taxon>
        <taxon>Bacillota</taxon>
        <taxon>Clostridia</taxon>
        <taxon>Lachnospirales</taxon>
        <taxon>Lachnospiraceae</taxon>
        <taxon>Anaerocolumna</taxon>
    </lineage>
</organism>
<dbReference type="InterPro" id="IPR031584">
    <property type="entry name" value="Put_ABC_export"/>
</dbReference>
<dbReference type="AlphaFoldDB" id="A0A6S6R846"/>
<evidence type="ECO:0000313" key="2">
    <source>
        <dbReference type="Proteomes" id="UP000515561"/>
    </source>
</evidence>
<evidence type="ECO:0000313" key="1">
    <source>
        <dbReference type="EMBL" id="BCJ95178.1"/>
    </source>
</evidence>
<gene>
    <name evidence="1" type="ORF">acsn021_27470</name>
</gene>
<reference evidence="1 2" key="1">
    <citation type="journal article" date="2016" name="Int. J. Syst. Evol. Microbiol.">
        <title>Descriptions of Anaerotaenia torta gen. nov., sp. nov. and Anaerocolumna cellulosilytica gen. nov., sp. nov. isolated from a methanogenic reactor of cattle waste.</title>
        <authorList>
            <person name="Uek A."/>
            <person name="Ohtaki Y."/>
            <person name="Kaku N."/>
            <person name="Ueki K."/>
        </authorList>
    </citation>
    <scope>NUCLEOTIDE SEQUENCE [LARGE SCALE GENOMIC DNA]</scope>
    <source>
        <strain evidence="1 2">SN021</strain>
    </source>
</reference>
<proteinExistence type="predicted"/>
<dbReference type="RefSeq" id="WP_184095917.1">
    <property type="nucleotide sequence ID" value="NZ_AP023367.1"/>
</dbReference>
<accession>A0A6S6R846</accession>
<dbReference type="EMBL" id="AP023367">
    <property type="protein sequence ID" value="BCJ95178.1"/>
    <property type="molecule type" value="Genomic_DNA"/>
</dbReference>
<dbReference type="Proteomes" id="UP000515561">
    <property type="component" value="Chromosome"/>
</dbReference>
<protein>
    <submittedName>
        <fullName evidence="1">ABC transporter permease</fullName>
    </submittedName>
</protein>
<dbReference type="KEGG" id="acel:acsn021_27470"/>
<name>A0A6S6R846_9FIRM</name>
<sequence>MKALGYLLLMTLKNRILSLKKKPAMLILYLVITAFVVVMVVFSGTSEISGAAVRHGDIRILYSIIVGVGLLFLYSFVSTGISTGSTLFNMADVGLLFVSPLSSKKILVYGLIKQAATTLVSALFILYQVGNLKSSFGMGITNITHVFLVYAILVFFCQLLSIAIYIFTNGNRERKQLVKGVFIVFLLLILAGIYYQYTVHGDILVCLLSLMEFKPFQFLPVVGWAVMFMQASIEGSIVYLLVSLALFLGSSIAIIALFTSGEADYYEDVLHSTEVNYEKLEKVKEGKTFVSNRKIKVKDAVTGLQKGKGHTAIFYKHLLEVRRGNRFAYLDTYTLLASAGAGILCYFVQESFSVYIVLGILVYIQFFTTILGKLSMELTKPYIYMIPEKSIKKVLMASMTTLLKPCFDAVVIFTVVCIFSKTSPLLNLFLALAYASTGALFVGYTLLCQRVFGGQPNKLIQATLGLALLFLVMAPGIGTSVAAIAFLPSALIFLGTLPYTFCCLVISAGIFAGCGNLLDKAEYGGK</sequence>
<dbReference type="Pfam" id="PF16962">
    <property type="entry name" value="ABC_export"/>
    <property type="match status" value="1"/>
</dbReference>
<keyword evidence="2" id="KW-1185">Reference proteome</keyword>